<dbReference type="AlphaFoldDB" id="A0A0F9IZD5"/>
<comment type="caution">
    <text evidence="1">The sequence shown here is derived from an EMBL/GenBank/DDBJ whole genome shotgun (WGS) entry which is preliminary data.</text>
</comment>
<evidence type="ECO:0000313" key="1">
    <source>
        <dbReference type="EMBL" id="KKM25499.1"/>
    </source>
</evidence>
<proteinExistence type="predicted"/>
<reference evidence="1" key="1">
    <citation type="journal article" date="2015" name="Nature">
        <title>Complex archaea that bridge the gap between prokaryotes and eukaryotes.</title>
        <authorList>
            <person name="Spang A."/>
            <person name="Saw J.H."/>
            <person name="Jorgensen S.L."/>
            <person name="Zaremba-Niedzwiedzka K."/>
            <person name="Martijn J."/>
            <person name="Lind A.E."/>
            <person name="van Eijk R."/>
            <person name="Schleper C."/>
            <person name="Guy L."/>
            <person name="Ettema T.J."/>
        </authorList>
    </citation>
    <scope>NUCLEOTIDE SEQUENCE</scope>
</reference>
<accession>A0A0F9IZD5</accession>
<organism evidence="1">
    <name type="scientific">marine sediment metagenome</name>
    <dbReference type="NCBI Taxonomy" id="412755"/>
    <lineage>
        <taxon>unclassified sequences</taxon>
        <taxon>metagenomes</taxon>
        <taxon>ecological metagenomes</taxon>
    </lineage>
</organism>
<gene>
    <name evidence="1" type="ORF">LCGC14_1594400</name>
</gene>
<name>A0A0F9IZD5_9ZZZZ</name>
<sequence length="67" mass="7637">MNNEIVVFDPIMTTKERKRIANKKHREKIENDIHIALTATGQLDNVAATGILDLIKNNKIPHVTINY</sequence>
<protein>
    <submittedName>
        <fullName evidence="1">Uncharacterized protein</fullName>
    </submittedName>
</protein>
<dbReference type="EMBL" id="LAZR01012706">
    <property type="protein sequence ID" value="KKM25499.1"/>
    <property type="molecule type" value="Genomic_DNA"/>
</dbReference>